<keyword evidence="3" id="KW-1185">Reference proteome</keyword>
<organism evidence="2 3">
    <name type="scientific">Acidimangrovimonas pyrenivorans</name>
    <dbReference type="NCBI Taxonomy" id="2030798"/>
    <lineage>
        <taxon>Bacteria</taxon>
        <taxon>Pseudomonadati</taxon>
        <taxon>Pseudomonadota</taxon>
        <taxon>Alphaproteobacteria</taxon>
        <taxon>Rhodobacterales</taxon>
        <taxon>Paracoccaceae</taxon>
        <taxon>Acidimangrovimonas</taxon>
    </lineage>
</organism>
<evidence type="ECO:0000313" key="3">
    <source>
        <dbReference type="Proteomes" id="UP001595443"/>
    </source>
</evidence>
<sequence>MPKQTCGRQDLPHLSALLDRVAVAAQAPVPDRVWFDGDDNAFAATLYPFFGRRRRLHGIGLALWKPWTLGAGSPFSPRNRPPRQPRRRPQTPAQRAPVKTGLSGWGLERVKGIEPSS</sequence>
<proteinExistence type="predicted"/>
<evidence type="ECO:0000313" key="2">
    <source>
        <dbReference type="EMBL" id="MFC2968221.1"/>
    </source>
</evidence>
<feature type="region of interest" description="Disordered" evidence="1">
    <location>
        <begin position="70"/>
        <end position="117"/>
    </location>
</feature>
<feature type="compositionally biased region" description="Basic residues" evidence="1">
    <location>
        <begin position="80"/>
        <end position="89"/>
    </location>
</feature>
<gene>
    <name evidence="2" type="ORF">ACFOES_08950</name>
</gene>
<dbReference type="RefSeq" id="WP_377832891.1">
    <property type="nucleotide sequence ID" value="NZ_JBHRSK010000004.1"/>
</dbReference>
<protein>
    <submittedName>
        <fullName evidence="2">Uncharacterized protein</fullName>
    </submittedName>
</protein>
<feature type="compositionally biased region" description="Basic and acidic residues" evidence="1">
    <location>
        <begin position="108"/>
        <end position="117"/>
    </location>
</feature>
<accession>A0ABV7AFR7</accession>
<evidence type="ECO:0000256" key="1">
    <source>
        <dbReference type="SAM" id="MobiDB-lite"/>
    </source>
</evidence>
<comment type="caution">
    <text evidence="2">The sequence shown here is derived from an EMBL/GenBank/DDBJ whole genome shotgun (WGS) entry which is preliminary data.</text>
</comment>
<name>A0ABV7AFR7_9RHOB</name>
<dbReference type="Proteomes" id="UP001595443">
    <property type="component" value="Unassembled WGS sequence"/>
</dbReference>
<reference evidence="3" key="1">
    <citation type="journal article" date="2019" name="Int. J. Syst. Evol. Microbiol.">
        <title>The Global Catalogue of Microorganisms (GCM) 10K type strain sequencing project: providing services to taxonomists for standard genome sequencing and annotation.</title>
        <authorList>
            <consortium name="The Broad Institute Genomics Platform"/>
            <consortium name="The Broad Institute Genome Sequencing Center for Infectious Disease"/>
            <person name="Wu L."/>
            <person name="Ma J."/>
        </authorList>
    </citation>
    <scope>NUCLEOTIDE SEQUENCE [LARGE SCALE GENOMIC DNA]</scope>
    <source>
        <strain evidence="3">KCTC 62192</strain>
    </source>
</reference>
<dbReference type="EMBL" id="JBHRSK010000004">
    <property type="protein sequence ID" value="MFC2968221.1"/>
    <property type="molecule type" value="Genomic_DNA"/>
</dbReference>